<dbReference type="RefSeq" id="WP_320516749.1">
    <property type="nucleotide sequence ID" value="NZ_JAXCOW010000019.1"/>
</dbReference>
<dbReference type="GO" id="GO:0006310">
    <property type="term" value="P:DNA recombination"/>
    <property type="evidence" value="ECO:0007669"/>
    <property type="project" value="UniProtKB-KW"/>
</dbReference>
<dbReference type="InterPro" id="IPR011010">
    <property type="entry name" value="DNA_brk_join_enz"/>
</dbReference>
<organism evidence="3 4">
    <name type="scientific">Pseudomonas aeruginosa</name>
    <dbReference type="NCBI Taxonomy" id="287"/>
    <lineage>
        <taxon>Bacteria</taxon>
        <taxon>Pseudomonadati</taxon>
        <taxon>Pseudomonadota</taxon>
        <taxon>Gammaproteobacteria</taxon>
        <taxon>Pseudomonadales</taxon>
        <taxon>Pseudomonadaceae</taxon>
        <taxon>Pseudomonas</taxon>
    </lineage>
</organism>
<dbReference type="Pfam" id="PF00589">
    <property type="entry name" value="Phage_integrase"/>
    <property type="match status" value="1"/>
</dbReference>
<proteinExistence type="predicted"/>
<reference evidence="3" key="2">
    <citation type="submission" date="2023-10" db="EMBL/GenBank/DDBJ databases">
        <title>Pathogen: clinical or host-associated sample.</title>
        <authorList>
            <person name="Hergert J."/>
            <person name="Casey R."/>
            <person name="Wagner J."/>
            <person name="Young E.L."/>
            <person name="Oakeson K.F."/>
        </authorList>
    </citation>
    <scope>NUCLEOTIDE SEQUENCE</scope>
    <source>
        <strain evidence="3">2021CK-01020</strain>
    </source>
</reference>
<dbReference type="GO" id="GO:0015074">
    <property type="term" value="P:DNA integration"/>
    <property type="evidence" value="ECO:0007669"/>
    <property type="project" value="InterPro"/>
</dbReference>
<dbReference type="GO" id="GO:0003677">
    <property type="term" value="F:DNA binding"/>
    <property type="evidence" value="ECO:0007669"/>
    <property type="project" value="InterPro"/>
</dbReference>
<dbReference type="Gene3D" id="1.10.443.10">
    <property type="entry name" value="Intergrase catalytic core"/>
    <property type="match status" value="1"/>
</dbReference>
<feature type="domain" description="Tyr recombinase" evidence="2">
    <location>
        <begin position="166"/>
        <end position="384"/>
    </location>
</feature>
<evidence type="ECO:0000313" key="3">
    <source>
        <dbReference type="EMBL" id="WOS76219.1"/>
    </source>
</evidence>
<dbReference type="SUPFAM" id="SSF56349">
    <property type="entry name" value="DNA breaking-rejoining enzymes"/>
    <property type="match status" value="1"/>
</dbReference>
<name>A0AAQ3LHY9_PSEAI</name>
<dbReference type="InterPro" id="IPR013762">
    <property type="entry name" value="Integrase-like_cat_sf"/>
</dbReference>
<accession>A0AAQ3LHY9</accession>
<dbReference type="InterPro" id="IPR002104">
    <property type="entry name" value="Integrase_catalytic"/>
</dbReference>
<protein>
    <submittedName>
        <fullName evidence="3">Tyrosine-type recombinase/integrase</fullName>
    </submittedName>
</protein>
<evidence type="ECO:0000259" key="2">
    <source>
        <dbReference type="PROSITE" id="PS51898"/>
    </source>
</evidence>
<dbReference type="PROSITE" id="PS51898">
    <property type="entry name" value="TYR_RECOMBINASE"/>
    <property type="match status" value="1"/>
</dbReference>
<dbReference type="Proteomes" id="UP001297540">
    <property type="component" value="Chromosome"/>
</dbReference>
<keyword evidence="1" id="KW-0233">DNA recombination</keyword>
<reference evidence="3" key="1">
    <citation type="submission" date="2023-06" db="EMBL/GenBank/DDBJ databases">
        <authorList>
            <consortium name="Clinical and Environmental Microbiology Branch: Whole genome sequencing antimicrobial resistance pathogens in the healthcare setting"/>
        </authorList>
    </citation>
    <scope>NUCLEOTIDE SEQUENCE</scope>
    <source>
        <strain evidence="3">2021CK-01020</strain>
    </source>
</reference>
<evidence type="ECO:0000313" key="4">
    <source>
        <dbReference type="Proteomes" id="UP001297540"/>
    </source>
</evidence>
<sequence length="423" mass="47995">MNALNPSHISVPITHGLSLAFAAGHDPKILELAMPHVTKILESIHRHHNSMLLTEFIDIVLKRFLRENNRSAKGAYMLKARMAKIKIVLTQNDPLRRVADLNSRDIQAIKDELPKLLKKNSTSNSQGENLQAYFQLFNRMLDQATRDQLIVDDFKIKGCQTTQSKVTKSFLDSNLVSLFNSWPYQAYAADTPRDQVRRDAHSYCFWLMPLGLFTGARLNELCQLRVHDVFHDAHGVPLISINDNGFKKSVKNEQSKREIPICSKLIAMGFLDFVEERRQAEGPDALVFSEVCFDEKHLYSRAASRFFCGPVTGAGFIGQHCPVALSGGFNFKSFRRTFSVQLQRSGVPATVIAHLLGHGTKMLEVTREHYLDQPQSVFLLDTLERSLSYNLPLKAINWQHFKHLMSSQAGRSKRGRKAKKTLH</sequence>
<evidence type="ECO:0000256" key="1">
    <source>
        <dbReference type="ARBA" id="ARBA00023172"/>
    </source>
</evidence>
<dbReference type="AlphaFoldDB" id="A0AAQ3LHY9"/>
<gene>
    <name evidence="3" type="ORF">L4V69_27465</name>
</gene>
<dbReference type="EMBL" id="CP136986">
    <property type="protein sequence ID" value="WOS76219.1"/>
    <property type="molecule type" value="Genomic_DNA"/>
</dbReference>